<name>A0A6J0C9F9_NEOLC</name>
<dbReference type="HAMAP" id="MF_02087">
    <property type="entry name" value="PLP_homeostasis"/>
    <property type="match status" value="1"/>
</dbReference>
<feature type="modified residue" description="N6-(pyridoxal phosphate)lysine" evidence="2 3">
    <location>
        <position position="54"/>
    </location>
</feature>
<dbReference type="Proteomes" id="UP000829291">
    <property type="component" value="Chromosome 4"/>
</dbReference>
<dbReference type="InterPro" id="IPR011078">
    <property type="entry name" value="PyrdxlP_homeostasis"/>
</dbReference>
<dbReference type="RefSeq" id="XP_015523030.2">
    <property type="nucleotide sequence ID" value="XM_015667544.2"/>
</dbReference>
<feature type="domain" description="Alanine racemase N-terminal" evidence="5">
    <location>
        <begin position="46"/>
        <end position="259"/>
    </location>
</feature>
<dbReference type="PANTHER" id="PTHR10146">
    <property type="entry name" value="PROLINE SYNTHETASE CO-TRANSCRIBED BACTERIAL HOMOLOG PROTEIN"/>
    <property type="match status" value="1"/>
</dbReference>
<comment type="cofactor">
    <cofactor evidence="3">
        <name>pyridoxal 5'-phosphate</name>
        <dbReference type="ChEBI" id="CHEBI:597326"/>
    </cofactor>
</comment>
<dbReference type="PANTHER" id="PTHR10146:SF14">
    <property type="entry name" value="PYRIDOXAL PHOSPHATE HOMEOSTASIS PROTEIN"/>
    <property type="match status" value="1"/>
</dbReference>
<evidence type="ECO:0000313" key="7">
    <source>
        <dbReference type="RefSeq" id="XP_015523030.2"/>
    </source>
</evidence>
<evidence type="ECO:0000259" key="5">
    <source>
        <dbReference type="Pfam" id="PF01168"/>
    </source>
</evidence>
<organism evidence="7">
    <name type="scientific">Neodiprion lecontei</name>
    <name type="common">Redheaded pine sawfly</name>
    <dbReference type="NCBI Taxonomy" id="441921"/>
    <lineage>
        <taxon>Eukaryota</taxon>
        <taxon>Metazoa</taxon>
        <taxon>Ecdysozoa</taxon>
        <taxon>Arthropoda</taxon>
        <taxon>Hexapoda</taxon>
        <taxon>Insecta</taxon>
        <taxon>Pterygota</taxon>
        <taxon>Neoptera</taxon>
        <taxon>Endopterygota</taxon>
        <taxon>Hymenoptera</taxon>
        <taxon>Tenthredinoidea</taxon>
        <taxon>Diprionidae</taxon>
        <taxon>Diprioninae</taxon>
        <taxon>Neodiprion</taxon>
    </lineage>
</organism>
<protein>
    <recommendedName>
        <fullName evidence="2">Pyridoxal phosphate homeostasis protein</fullName>
        <shortName evidence="2">PLP homeostasis protein</shortName>
    </recommendedName>
</protein>
<comment type="function">
    <text evidence="2">Pyridoxal 5'-phosphate (PLP)-binding protein, which may be involved in intracellular homeostatic regulation of pyridoxal 5'-phosphate (PLP), the active form of vitamin B6.</text>
</comment>
<evidence type="ECO:0000256" key="3">
    <source>
        <dbReference type="PIRSR" id="PIRSR004848-1"/>
    </source>
</evidence>
<sequence>MLRSSGVMEKNMLTRKMADVASGLRAVRDKVAAASSRRHPELAYFKPRLVAVSKTKPAALVIEAYEAGQRHFGENYVNELLEKGHNPDILSKCKDIRWHFIGHLQSNKINKVLAVPNLYIIETVHSKQLATGLNNAWPKFRKTEESLLKVMVQINTSGEEEKNGCQPSEASNLVKHVIENCKNLKFTGIMTIGKYGYDPSAGPNPDFLKLRELHNKICQELNLDSRAVELSMGMSSDYEHAIELGSTNIRIGSSIFGYRAKKGE</sequence>
<evidence type="ECO:0000313" key="6">
    <source>
        <dbReference type="Proteomes" id="UP000829291"/>
    </source>
</evidence>
<dbReference type="InterPro" id="IPR001608">
    <property type="entry name" value="Ala_racemase_N"/>
</dbReference>
<proteinExistence type="inferred from homology"/>
<dbReference type="CDD" id="cd06822">
    <property type="entry name" value="PLPDE_III_YBL036c_euk"/>
    <property type="match status" value="1"/>
</dbReference>
<dbReference type="InParanoid" id="A0A6J0C9F9"/>
<dbReference type="NCBIfam" id="TIGR00044">
    <property type="entry name" value="YggS family pyridoxal phosphate-dependent enzyme"/>
    <property type="match status" value="1"/>
</dbReference>
<dbReference type="AlphaFoldDB" id="A0A6J0C9F9"/>
<dbReference type="FunCoup" id="A0A6J0C9F9">
    <property type="interactions" value="835"/>
</dbReference>
<dbReference type="GO" id="GO:0030170">
    <property type="term" value="F:pyridoxal phosphate binding"/>
    <property type="evidence" value="ECO:0007669"/>
    <property type="project" value="UniProtKB-UniRule"/>
</dbReference>
<dbReference type="Pfam" id="PF01168">
    <property type="entry name" value="Ala_racemase_N"/>
    <property type="match status" value="1"/>
</dbReference>
<dbReference type="Gene3D" id="3.20.20.10">
    <property type="entry name" value="Alanine racemase"/>
    <property type="match status" value="1"/>
</dbReference>
<dbReference type="PIRSF" id="PIRSF004848">
    <property type="entry name" value="YBL036c_PLPDEIII"/>
    <property type="match status" value="1"/>
</dbReference>
<dbReference type="OrthoDB" id="10264196at2759"/>
<dbReference type="InterPro" id="IPR029066">
    <property type="entry name" value="PLP-binding_barrel"/>
</dbReference>
<evidence type="ECO:0000256" key="1">
    <source>
        <dbReference type="ARBA" id="ARBA00022898"/>
    </source>
</evidence>
<dbReference type="GeneID" id="107226659"/>
<dbReference type="PROSITE" id="PS01211">
    <property type="entry name" value="UPF0001"/>
    <property type="match status" value="1"/>
</dbReference>
<comment type="similarity">
    <text evidence="2 4">Belongs to the pyridoxal phosphate-binding protein YggS/PROSC family.</text>
</comment>
<gene>
    <name evidence="7" type="primary">LOC107226659</name>
</gene>
<keyword evidence="6" id="KW-1185">Reference proteome</keyword>
<dbReference type="SUPFAM" id="SSF51419">
    <property type="entry name" value="PLP-binding barrel"/>
    <property type="match status" value="1"/>
</dbReference>
<keyword evidence="1 2" id="KW-0663">Pyridoxal phosphate</keyword>
<accession>A0A6J0C9F9</accession>
<dbReference type="KEGG" id="nlo:107226659"/>
<reference evidence="7" key="1">
    <citation type="submission" date="2025-08" db="UniProtKB">
        <authorList>
            <consortium name="RefSeq"/>
        </authorList>
    </citation>
    <scope>IDENTIFICATION</scope>
    <source>
        <tissue evidence="7">Thorax and Abdomen</tissue>
    </source>
</reference>
<evidence type="ECO:0000256" key="4">
    <source>
        <dbReference type="RuleBase" id="RU004514"/>
    </source>
</evidence>
<evidence type="ECO:0000256" key="2">
    <source>
        <dbReference type="HAMAP-Rule" id="MF_03225"/>
    </source>
</evidence>